<keyword evidence="10" id="KW-1185">Reference proteome</keyword>
<dbReference type="STRING" id="1125699.HMPREF9194_00451"/>
<dbReference type="Pfam" id="PF00288">
    <property type="entry name" value="GHMP_kinases_N"/>
    <property type="match status" value="1"/>
</dbReference>
<dbReference type="PRINTS" id="PR00959">
    <property type="entry name" value="MEVGALKINASE"/>
</dbReference>
<dbReference type="InterPro" id="IPR019539">
    <property type="entry name" value="GalKase_N"/>
</dbReference>
<dbReference type="InterPro" id="IPR013750">
    <property type="entry name" value="GHMP_kinase_C_dom"/>
</dbReference>
<gene>
    <name evidence="9" type="ORF">HMPREF9194_00451</name>
</gene>
<evidence type="ECO:0000313" key="10">
    <source>
        <dbReference type="Proteomes" id="UP000014541"/>
    </source>
</evidence>
<evidence type="ECO:0000259" key="6">
    <source>
        <dbReference type="Pfam" id="PF00288"/>
    </source>
</evidence>
<dbReference type="InterPro" id="IPR006204">
    <property type="entry name" value="GHMP_kinase_N_dom"/>
</dbReference>
<keyword evidence="5" id="KW-0299">Galactose metabolism</keyword>
<keyword evidence="5" id="KW-0119">Carbohydrate metabolism</keyword>
<dbReference type="GO" id="GO:0006012">
    <property type="term" value="P:galactose metabolic process"/>
    <property type="evidence" value="ECO:0007669"/>
    <property type="project" value="UniProtKB-KW"/>
</dbReference>
<evidence type="ECO:0000256" key="2">
    <source>
        <dbReference type="ARBA" id="ARBA00022741"/>
    </source>
</evidence>
<feature type="domain" description="GHMP kinase N-terminal" evidence="6">
    <location>
        <begin position="98"/>
        <end position="176"/>
    </location>
</feature>
<dbReference type="PIRSF" id="PIRSF000530">
    <property type="entry name" value="Galactokinase"/>
    <property type="match status" value="1"/>
</dbReference>
<evidence type="ECO:0000259" key="7">
    <source>
        <dbReference type="Pfam" id="PF08544"/>
    </source>
</evidence>
<evidence type="ECO:0000313" key="9">
    <source>
        <dbReference type="EMBL" id="EPF32452.1"/>
    </source>
</evidence>
<keyword evidence="3" id="KW-0808">Transferase</keyword>
<dbReference type="OrthoDB" id="250531at2"/>
<dbReference type="SUPFAM" id="SSF54211">
    <property type="entry name" value="Ribosomal protein S5 domain 2-like"/>
    <property type="match status" value="1"/>
</dbReference>
<dbReference type="InterPro" id="IPR006206">
    <property type="entry name" value="Mevalonate/galactokinase"/>
</dbReference>
<dbReference type="AlphaFoldDB" id="S3KJQ4"/>
<dbReference type="InterPro" id="IPR014721">
    <property type="entry name" value="Ribsml_uS5_D2-typ_fold_subgr"/>
</dbReference>
<dbReference type="eggNOG" id="COG0153">
    <property type="taxonomic scope" value="Bacteria"/>
</dbReference>
<comment type="similarity">
    <text evidence="1">Belongs to the GHMP kinase family. GalK subfamily.</text>
</comment>
<feature type="domain" description="GHMP kinase C-terminal" evidence="7">
    <location>
        <begin position="279"/>
        <end position="359"/>
    </location>
</feature>
<evidence type="ECO:0000256" key="5">
    <source>
        <dbReference type="ARBA" id="ARBA00023144"/>
    </source>
</evidence>
<dbReference type="Pfam" id="PF08544">
    <property type="entry name" value="GHMP_kinases_C"/>
    <property type="match status" value="1"/>
</dbReference>
<dbReference type="EMBL" id="ATFF01000002">
    <property type="protein sequence ID" value="EPF32452.1"/>
    <property type="molecule type" value="Genomic_DNA"/>
</dbReference>
<dbReference type="Proteomes" id="UP000014541">
    <property type="component" value="Unassembled WGS sequence"/>
</dbReference>
<evidence type="ECO:0000259" key="8">
    <source>
        <dbReference type="Pfam" id="PF10509"/>
    </source>
</evidence>
<dbReference type="InterPro" id="IPR020568">
    <property type="entry name" value="Ribosomal_Su5_D2-typ_SF"/>
</dbReference>
<keyword evidence="3" id="KW-0418">Kinase</keyword>
<name>S3KJQ4_TREMA</name>
<evidence type="ECO:0000256" key="3">
    <source>
        <dbReference type="ARBA" id="ARBA00022777"/>
    </source>
</evidence>
<protein>
    <recommendedName>
        <fullName evidence="11">Galactokinase</fullName>
    </recommendedName>
</protein>
<organism evidence="9 10">
    <name type="scientific">Treponema maltophilum ATCC 51939</name>
    <dbReference type="NCBI Taxonomy" id="1125699"/>
    <lineage>
        <taxon>Bacteria</taxon>
        <taxon>Pseudomonadati</taxon>
        <taxon>Spirochaetota</taxon>
        <taxon>Spirochaetia</taxon>
        <taxon>Spirochaetales</taxon>
        <taxon>Treponemataceae</taxon>
        <taxon>Treponema</taxon>
    </lineage>
</organism>
<dbReference type="GO" id="GO:0004335">
    <property type="term" value="F:galactokinase activity"/>
    <property type="evidence" value="ECO:0007669"/>
    <property type="project" value="TreeGrafter"/>
</dbReference>
<dbReference type="GO" id="GO:0005524">
    <property type="term" value="F:ATP binding"/>
    <property type="evidence" value="ECO:0007669"/>
    <property type="project" value="UniProtKB-KW"/>
</dbReference>
<comment type="caution">
    <text evidence="9">The sequence shown here is derived from an EMBL/GenBank/DDBJ whole genome shotgun (WGS) entry which is preliminary data.</text>
</comment>
<dbReference type="SUPFAM" id="SSF55060">
    <property type="entry name" value="GHMP Kinase, C-terminal domain"/>
    <property type="match status" value="1"/>
</dbReference>
<evidence type="ECO:0008006" key="11">
    <source>
        <dbReference type="Google" id="ProtNLM"/>
    </source>
</evidence>
<dbReference type="RefSeq" id="WP_016524749.1">
    <property type="nucleotide sequence ID" value="NZ_KE332518.1"/>
</dbReference>
<dbReference type="GO" id="GO:0005829">
    <property type="term" value="C:cytosol"/>
    <property type="evidence" value="ECO:0007669"/>
    <property type="project" value="TreeGrafter"/>
</dbReference>
<evidence type="ECO:0000256" key="1">
    <source>
        <dbReference type="ARBA" id="ARBA00006566"/>
    </source>
</evidence>
<accession>S3KJQ4</accession>
<dbReference type="PANTHER" id="PTHR10457">
    <property type="entry name" value="MEVALONATE KINASE/GALACTOKINASE"/>
    <property type="match status" value="1"/>
</dbReference>
<dbReference type="PANTHER" id="PTHR10457:SF7">
    <property type="entry name" value="GALACTOKINASE-RELATED"/>
    <property type="match status" value="1"/>
</dbReference>
<keyword evidence="2" id="KW-0547">Nucleotide-binding</keyword>
<sequence length="388" mass="44070">MKRVIEIHKKEYDKKPDVVVSAPGRFHLIGEHTWYFKDKTLSMAIDLPVFIAASARQDSSLRFYFHQINERKRGNVSTLKFRKEDRWANALKAVIAGFNSCGFECKGMNVTIYTEILPSAGFGITTAIKVATALVCKTLFKHPCSDAQILQAIERGNKFFLNTGNYIADLYAALYAQPRTCLLIDHSKNTSTPLPFEFEGYSVLLTDARVPRVSVWDEETLRIPENFLLMAELKLQKKGFWVYNDSDVEINDVLSVVNEDTRRRLLCVMKEHNAIMDAAEGLRTGDFSLFARAVNKSHESMRDLFNISCPEIDWLVKRVLEFEVTSSRKPTACSRITGKGFGRCLYTILKTSDVEEFRKKTAEYERIFGFHPVCYEVKPAGGAAVLLA</sequence>
<reference evidence="9 10" key="1">
    <citation type="submission" date="2013-04" db="EMBL/GenBank/DDBJ databases">
        <title>The Genome Sequence of Treponema maltophilum ATCC 51939.</title>
        <authorList>
            <consortium name="The Broad Institute Genomics Platform"/>
            <person name="Earl A."/>
            <person name="Ward D."/>
            <person name="Feldgarden M."/>
            <person name="Gevers D."/>
            <person name="Leonetti C."/>
            <person name="Blanton J.M."/>
            <person name="Dewhirst F.E."/>
            <person name="Izard J."/>
            <person name="Walker B."/>
            <person name="Young S."/>
            <person name="Zeng Q."/>
            <person name="Gargeya S."/>
            <person name="Fitzgerald M."/>
            <person name="Haas B."/>
            <person name="Abouelleil A."/>
            <person name="Allen A.W."/>
            <person name="Alvarado L."/>
            <person name="Arachchi H.M."/>
            <person name="Berlin A.M."/>
            <person name="Chapman S.B."/>
            <person name="Gainer-Dewar J."/>
            <person name="Goldberg J."/>
            <person name="Griggs A."/>
            <person name="Gujja S."/>
            <person name="Hansen M."/>
            <person name="Howarth C."/>
            <person name="Imamovic A."/>
            <person name="Ireland A."/>
            <person name="Larimer J."/>
            <person name="McCowan C."/>
            <person name="Murphy C."/>
            <person name="Pearson M."/>
            <person name="Poon T.W."/>
            <person name="Priest M."/>
            <person name="Roberts A."/>
            <person name="Saif S."/>
            <person name="Shea T."/>
            <person name="Sisk P."/>
            <person name="Sykes S."/>
            <person name="Wortman J."/>
            <person name="Nusbaum C."/>
            <person name="Birren B."/>
        </authorList>
    </citation>
    <scope>NUCLEOTIDE SEQUENCE [LARGE SCALE GENOMIC DNA]</scope>
    <source>
        <strain evidence="9 10">ATCC 51939</strain>
    </source>
</reference>
<dbReference type="PATRIC" id="fig|1125699.3.peg.459"/>
<dbReference type="Gene3D" id="3.30.70.890">
    <property type="entry name" value="GHMP kinase, C-terminal domain"/>
    <property type="match status" value="1"/>
</dbReference>
<dbReference type="Pfam" id="PF10509">
    <property type="entry name" value="GalKase_gal_bdg"/>
    <property type="match status" value="1"/>
</dbReference>
<evidence type="ECO:0000256" key="4">
    <source>
        <dbReference type="ARBA" id="ARBA00022840"/>
    </source>
</evidence>
<proteinExistence type="inferred from homology"/>
<keyword evidence="4" id="KW-0067">ATP-binding</keyword>
<dbReference type="Gene3D" id="3.30.230.10">
    <property type="match status" value="1"/>
</dbReference>
<dbReference type="HOGENOM" id="CLU_017814_2_1_12"/>
<feature type="domain" description="Galactokinase N-terminal" evidence="8">
    <location>
        <begin position="8"/>
        <end position="54"/>
    </location>
</feature>
<dbReference type="InterPro" id="IPR036554">
    <property type="entry name" value="GHMP_kinase_C_sf"/>
</dbReference>